<evidence type="ECO:0000313" key="2">
    <source>
        <dbReference type="Proteomes" id="UP000504638"/>
    </source>
</evidence>
<organism evidence="1">
    <name type="scientific">Eremomyces bilateralis CBS 781.70</name>
    <dbReference type="NCBI Taxonomy" id="1392243"/>
    <lineage>
        <taxon>Eukaryota</taxon>
        <taxon>Fungi</taxon>
        <taxon>Dikarya</taxon>
        <taxon>Ascomycota</taxon>
        <taxon>Pezizomycotina</taxon>
        <taxon>Dothideomycetes</taxon>
        <taxon>Dothideomycetes incertae sedis</taxon>
        <taxon>Eremomycetales</taxon>
        <taxon>Eremomycetaceae</taxon>
        <taxon>Eremomyces</taxon>
    </lineage>
</organism>
<reference evidence="3" key="2">
    <citation type="submission" date="2020-04" db="EMBL/GenBank/DDBJ databases">
        <authorList>
            <consortium name="NCBI Genome Project"/>
        </authorList>
    </citation>
    <scope>NUCLEOTIDE SEQUENCE</scope>
    <source>
        <strain evidence="3">CBS 781.70</strain>
    </source>
</reference>
<dbReference type="Proteomes" id="UP000504638">
    <property type="component" value="Unplaced"/>
</dbReference>
<proteinExistence type="predicted"/>
<keyword evidence="2" id="KW-1185">Reference proteome</keyword>
<dbReference type="EMBL" id="ML975196">
    <property type="protein sequence ID" value="KAF1807958.1"/>
    <property type="molecule type" value="Genomic_DNA"/>
</dbReference>
<protein>
    <submittedName>
        <fullName evidence="1 3">Uncharacterized protein</fullName>
    </submittedName>
</protein>
<evidence type="ECO:0000313" key="1">
    <source>
        <dbReference type="EMBL" id="KAF1807958.1"/>
    </source>
</evidence>
<accession>A0A6G1FQF1</accession>
<reference evidence="3" key="3">
    <citation type="submission" date="2025-04" db="UniProtKB">
        <authorList>
            <consortium name="RefSeq"/>
        </authorList>
    </citation>
    <scope>IDENTIFICATION</scope>
    <source>
        <strain evidence="3">CBS 781.70</strain>
    </source>
</reference>
<sequence length="63" mass="7139">MASVAKPGDGGKDTDPLEQTVWKAMTDVTRISQETVSKTGMFIRLEVVRTEEYQTKYVPLEIY</sequence>
<gene>
    <name evidence="1 3" type="ORF">P152DRAFT_463016</name>
</gene>
<dbReference type="RefSeq" id="XP_033529589.1">
    <property type="nucleotide sequence ID" value="XM_033680456.1"/>
</dbReference>
<dbReference type="GeneID" id="54421026"/>
<dbReference type="AlphaFoldDB" id="A0A6G1FQF1"/>
<name>A0A6G1FQF1_9PEZI</name>
<dbReference type="OrthoDB" id="2608216at2759"/>
<reference evidence="1 3" key="1">
    <citation type="submission" date="2020-01" db="EMBL/GenBank/DDBJ databases">
        <authorList>
            <consortium name="DOE Joint Genome Institute"/>
            <person name="Haridas S."/>
            <person name="Albert R."/>
            <person name="Binder M."/>
            <person name="Bloem J."/>
            <person name="Labutti K."/>
            <person name="Salamov A."/>
            <person name="Andreopoulos B."/>
            <person name="Baker S.E."/>
            <person name="Barry K."/>
            <person name="Bills G."/>
            <person name="Bluhm B.H."/>
            <person name="Cannon C."/>
            <person name="Castanera R."/>
            <person name="Culley D.E."/>
            <person name="Daum C."/>
            <person name="Ezra D."/>
            <person name="Gonzalez J.B."/>
            <person name="Henrissat B."/>
            <person name="Kuo A."/>
            <person name="Liang C."/>
            <person name="Lipzen A."/>
            <person name="Lutzoni F."/>
            <person name="Magnuson J."/>
            <person name="Mondo S."/>
            <person name="Nolan M."/>
            <person name="Ohm R."/>
            <person name="Pangilinan J."/>
            <person name="Park H.-J."/>
            <person name="Ramirez L."/>
            <person name="Alfaro M."/>
            <person name="Sun H."/>
            <person name="Tritt A."/>
            <person name="Yoshinaga Y."/>
            <person name="Zwiers L.-H."/>
            <person name="Turgeon B.G."/>
            <person name="Goodwin S.B."/>
            <person name="Spatafora J.W."/>
            <person name="Crous P.W."/>
            <person name="Grigoriev I.V."/>
        </authorList>
    </citation>
    <scope>NUCLEOTIDE SEQUENCE</scope>
    <source>
        <strain evidence="1 3">CBS 781.70</strain>
    </source>
</reference>
<evidence type="ECO:0000313" key="3">
    <source>
        <dbReference type="RefSeq" id="XP_033529589.1"/>
    </source>
</evidence>